<dbReference type="VEuPathDB" id="CryptoDB:GY17_00002637"/>
<dbReference type="AlphaFoldDB" id="A0A0S4TEZ4"/>
<dbReference type="EMBL" id="LN877949">
    <property type="protein sequence ID" value="CUV04966.1"/>
    <property type="molecule type" value="Genomic_DNA"/>
</dbReference>
<dbReference type="VEuPathDB" id="CryptoDB:CHUDEA3_1140"/>
<accession>A0A0S4TEZ4</accession>
<protein>
    <submittedName>
        <fullName evidence="2">Uncharacterized protein</fullName>
    </submittedName>
</protein>
<dbReference type="VEuPathDB" id="CryptoDB:ChTU502y2012_389g0080"/>
<feature type="coiled-coil region" evidence="1">
    <location>
        <begin position="113"/>
        <end position="140"/>
    </location>
</feature>
<keyword evidence="1" id="KW-0175">Coiled coil</keyword>
<organism evidence="2">
    <name type="scientific">Cryptosporidium hominis</name>
    <dbReference type="NCBI Taxonomy" id="237895"/>
    <lineage>
        <taxon>Eukaryota</taxon>
        <taxon>Sar</taxon>
        <taxon>Alveolata</taxon>
        <taxon>Apicomplexa</taxon>
        <taxon>Conoidasida</taxon>
        <taxon>Coccidia</taxon>
        <taxon>Eucoccidiorida</taxon>
        <taxon>Eimeriorina</taxon>
        <taxon>Cryptosporidiidae</taxon>
        <taxon>Cryptosporidium</taxon>
    </lineage>
</organism>
<sequence length="306" mass="36692">MFTCSLVFVILSVIILPYDIIPYKYGSFNLFLNNWLSISEDNRFNIFSFSQLKNSQGLTRFSGFEMLSQLEDMSPEQMFEKFESRDESWLLQLTTNELELLLDKLKFLLDLQLNRHNELLSRLQIELSESQETVNELKVSEEFTNNLLKYILMLLTQIIEKKLFKFEISLKQLKDSNRFTELELIQRELSFLQEIKDFIKNLFFVYYCKSPLVMNSSLCSFLTSVYSDTEAKFLSKIENLYEVYDKYENEWEDVNDESVKLMNKKKKKKSNLKKKKFKSKAKRINFKKTKLKSRKKVKYQRKFNIN</sequence>
<reference evidence="2" key="1">
    <citation type="submission" date="2015-08" db="EMBL/GenBank/DDBJ databases">
        <authorList>
            <person name="Babu N.S."/>
            <person name="Beckwith C.J."/>
            <person name="Beseler K.G."/>
            <person name="Brison A."/>
            <person name="Carone J.V."/>
            <person name="Caskin T.P."/>
            <person name="Diamond M."/>
            <person name="Durham M.E."/>
            <person name="Foxe J.M."/>
            <person name="Go M."/>
            <person name="Henderson B.A."/>
            <person name="Jones I.B."/>
            <person name="McGettigan J.A."/>
            <person name="Micheletti S.J."/>
            <person name="Nasrallah M.E."/>
            <person name="Ortiz D."/>
            <person name="Piller C.R."/>
            <person name="Privatt S.R."/>
            <person name="Schneider S.L."/>
            <person name="Sharp S."/>
            <person name="Smith T.C."/>
            <person name="Stanton J.D."/>
            <person name="Ullery H.E."/>
            <person name="Wilson R.J."/>
            <person name="Serrano M.G."/>
            <person name="Buck G."/>
            <person name="Lee V."/>
            <person name="Wang Y."/>
            <person name="Carvalho R."/>
            <person name="Voegtly L."/>
            <person name="Shi R."/>
            <person name="Duckworth R."/>
            <person name="Johnson A."/>
            <person name="Loviza R."/>
            <person name="Walstead R."/>
            <person name="Shah Z."/>
            <person name="Kiflezghi M."/>
            <person name="Wade K."/>
            <person name="Ball S.L."/>
            <person name="Bradley K.W."/>
            <person name="Asai D.J."/>
            <person name="Bowman C.A."/>
            <person name="Russell D.A."/>
            <person name="Pope W.H."/>
            <person name="Jacobs-Sera D."/>
            <person name="Hendrix R.W."/>
            <person name="Hatfull G.F."/>
        </authorList>
    </citation>
    <scope>NUCLEOTIDE SEQUENCE [LARGE SCALE GENOMIC DNA]</scope>
</reference>
<name>A0A0S4TEZ4_CRYHO</name>
<gene>
    <name evidence="2" type="ORF">CHUDEA3_1140</name>
</gene>
<dbReference type="Proteomes" id="UP000199752">
    <property type="component" value="Chromosome 3"/>
</dbReference>
<feature type="coiled-coil region" evidence="1">
    <location>
        <begin position="237"/>
        <end position="264"/>
    </location>
</feature>
<evidence type="ECO:0000256" key="1">
    <source>
        <dbReference type="SAM" id="Coils"/>
    </source>
</evidence>
<proteinExistence type="predicted"/>
<evidence type="ECO:0000313" key="2">
    <source>
        <dbReference type="EMBL" id="CUV04966.1"/>
    </source>
</evidence>
<dbReference type="VEuPathDB" id="CryptoDB:Chro.30145"/>